<organism evidence="2 3">
    <name type="scientific">Paenibacillus silagei</name>
    <dbReference type="NCBI Taxonomy" id="1670801"/>
    <lineage>
        <taxon>Bacteria</taxon>
        <taxon>Bacillati</taxon>
        <taxon>Bacillota</taxon>
        <taxon>Bacilli</taxon>
        <taxon>Bacillales</taxon>
        <taxon>Paenibacillaceae</taxon>
        <taxon>Paenibacillus</taxon>
    </lineage>
</organism>
<keyword evidence="1" id="KW-0472">Membrane</keyword>
<dbReference type="EMBL" id="JAGGLV010000017">
    <property type="protein sequence ID" value="MBP2114427.1"/>
    <property type="molecule type" value="Genomic_DNA"/>
</dbReference>
<comment type="caution">
    <text evidence="2">The sequence shown here is derived from an EMBL/GenBank/DDBJ whole genome shotgun (WGS) entry which is preliminary data.</text>
</comment>
<keyword evidence="1" id="KW-1133">Transmembrane helix</keyword>
<feature type="transmembrane region" description="Helical" evidence="1">
    <location>
        <begin position="7"/>
        <end position="27"/>
    </location>
</feature>
<feature type="transmembrane region" description="Helical" evidence="1">
    <location>
        <begin position="75"/>
        <end position="100"/>
    </location>
</feature>
<sequence length="105" mass="11631">MVRPVRILWISAVVVNIVGLALFLLQTSPGFSQGFILDVVNIMLLQILGIPSAVLVVASLLLLKYTRKPPGWAGYIGIFIMIGALLWIGGYFLLFARLMLFENVR</sequence>
<evidence type="ECO:0008006" key="4">
    <source>
        <dbReference type="Google" id="ProtNLM"/>
    </source>
</evidence>
<dbReference type="RefSeq" id="WP_076079414.1">
    <property type="nucleotide sequence ID" value="NZ_JAGGLV010000017.1"/>
</dbReference>
<dbReference type="Proteomes" id="UP000773462">
    <property type="component" value="Unassembled WGS sequence"/>
</dbReference>
<proteinExistence type="predicted"/>
<evidence type="ECO:0000256" key="1">
    <source>
        <dbReference type="SAM" id="Phobius"/>
    </source>
</evidence>
<name>A0ABS4NWJ5_9BACL</name>
<protein>
    <recommendedName>
        <fullName evidence="4">DUF4064 domain-containing protein</fullName>
    </recommendedName>
</protein>
<keyword evidence="3" id="KW-1185">Reference proteome</keyword>
<gene>
    <name evidence="2" type="ORF">J2Z70_004593</name>
</gene>
<evidence type="ECO:0000313" key="2">
    <source>
        <dbReference type="EMBL" id="MBP2114427.1"/>
    </source>
</evidence>
<evidence type="ECO:0000313" key="3">
    <source>
        <dbReference type="Proteomes" id="UP000773462"/>
    </source>
</evidence>
<keyword evidence="1" id="KW-0812">Transmembrane</keyword>
<reference evidence="2 3" key="1">
    <citation type="submission" date="2021-03" db="EMBL/GenBank/DDBJ databases">
        <title>Genomic Encyclopedia of Type Strains, Phase IV (KMG-IV): sequencing the most valuable type-strain genomes for metagenomic binning, comparative biology and taxonomic classification.</title>
        <authorList>
            <person name="Goeker M."/>
        </authorList>
    </citation>
    <scope>NUCLEOTIDE SEQUENCE [LARGE SCALE GENOMIC DNA]</scope>
    <source>
        <strain evidence="2 3">DSM 101953</strain>
    </source>
</reference>
<feature type="transmembrane region" description="Helical" evidence="1">
    <location>
        <begin position="39"/>
        <end position="63"/>
    </location>
</feature>
<accession>A0ABS4NWJ5</accession>